<evidence type="ECO:0000256" key="9">
    <source>
        <dbReference type="RuleBase" id="RU363043"/>
    </source>
</evidence>
<feature type="transmembrane region" description="Helical" evidence="9">
    <location>
        <begin position="71"/>
        <end position="92"/>
    </location>
</feature>
<keyword evidence="8 9" id="KW-0472">Membrane</keyword>
<evidence type="ECO:0000256" key="4">
    <source>
        <dbReference type="ARBA" id="ARBA00022475"/>
    </source>
</evidence>
<keyword evidence="4 9" id="KW-1003">Cell membrane</keyword>
<dbReference type="RefSeq" id="WP_084232073.1">
    <property type="nucleotide sequence ID" value="NZ_FWXE01000003.1"/>
</dbReference>
<gene>
    <name evidence="11" type="primary">pstA</name>
    <name evidence="11" type="ORF">CJF60_00340</name>
</gene>
<dbReference type="PROSITE" id="PS50928">
    <property type="entry name" value="ABC_TM1"/>
    <property type="match status" value="2"/>
</dbReference>
<name>A0ABX4H5N9_9BACT</name>
<sequence>MQNHRTKNRIIKDKSFSIFSQILTLLVILIFIVLVLFIFIRSIDGWREYGSTIFSDSFNLSATPSTSQASIWLPLSITILVTFGSLLIATPLGIKSAIFLKFRLNKRYVKPLLIIVNLLSAIPSVVFGLFATSSLGEFLTLLLNTSLTFSVLNAIIMLSFMVLPTIVLLVYNALDAVPKELYLNPFALGSTKNQSIYKIVLKESRKAIIVAVIIAMGRSIGETMALNFILVSQNFNAVFSSGQNIFVTSLKTLGAVISFNYFGENATMATRSLLNAFGILLLVFVIILNLFVFFIQNKNMKSKYQFLRKIETKVIKILSYIPEHLIMFFEYVFFKNSEKLTLENDTNPSKFIHQRFNRKKLFLINKWTKIATEFIAFSFVILFIGWILIFILVRGGQAISLPTQTITSFDLDSTGRAIVNTIVIVVIGILIAFPFTLFAAIFLVEYTKSPKFRNIVMFFVDALGSTPSILFAIFGVTFFLQTLGLAAGGPNSNSLLAGILTIVIVIIPTFIRTIEQSLSSVPNDVRINAYALGVSKVSTIFKIVLPLALQGIITAIILAISRIMSETAPLFLTAGLTSSNRFNFLLPGQSLTTRIFAQLFNPASNAQDIMYEASFMAILLILVFVLISQLIIPLSFQHKDKIKKLFQKRKVSHAQATI</sequence>
<dbReference type="NCBIfam" id="TIGR00974">
    <property type="entry name" value="3a0107s02c"/>
    <property type="match status" value="1"/>
</dbReference>
<comment type="similarity">
    <text evidence="2 9">Belongs to the binding-protein-dependent transport system permease family. CysTW subfamily.</text>
</comment>
<keyword evidence="5" id="KW-0592">Phosphate transport</keyword>
<keyword evidence="7 9" id="KW-1133">Transmembrane helix</keyword>
<evidence type="ECO:0000259" key="10">
    <source>
        <dbReference type="PROSITE" id="PS50928"/>
    </source>
</evidence>
<feature type="transmembrane region" description="Helical" evidence="9">
    <location>
        <begin position="21"/>
        <end position="40"/>
    </location>
</feature>
<feature type="domain" description="ABC transmembrane type-1" evidence="10">
    <location>
        <begin position="75"/>
        <end position="292"/>
    </location>
</feature>
<evidence type="ECO:0000256" key="2">
    <source>
        <dbReference type="ARBA" id="ARBA00007069"/>
    </source>
</evidence>
<evidence type="ECO:0000313" key="11">
    <source>
        <dbReference type="EMBL" id="PAF55122.1"/>
    </source>
</evidence>
<comment type="subcellular location">
    <subcellularLocation>
        <location evidence="1 9">Cell membrane</location>
        <topology evidence="1 9">Multi-pass membrane protein</topology>
    </subcellularLocation>
</comment>
<protein>
    <recommendedName>
        <fullName evidence="9">Phosphate transport system permease protein PstA</fullName>
    </recommendedName>
</protein>
<feature type="transmembrane region" description="Helical" evidence="9">
    <location>
        <begin position="417"/>
        <end position="444"/>
    </location>
</feature>
<comment type="caution">
    <text evidence="11">The sequence shown here is derived from an EMBL/GenBank/DDBJ whole genome shotgun (WGS) entry which is preliminary data.</text>
</comment>
<dbReference type="InterPro" id="IPR035906">
    <property type="entry name" value="MetI-like_sf"/>
</dbReference>
<dbReference type="CDD" id="cd06261">
    <property type="entry name" value="TM_PBP2"/>
    <property type="match status" value="2"/>
</dbReference>
<dbReference type="InterPro" id="IPR051124">
    <property type="entry name" value="Phosphate_Transport_Permease"/>
</dbReference>
<keyword evidence="12" id="KW-1185">Reference proteome</keyword>
<feature type="transmembrane region" description="Helical" evidence="9">
    <location>
        <begin position="492"/>
        <end position="511"/>
    </location>
</feature>
<dbReference type="EMBL" id="NQMN01000001">
    <property type="protein sequence ID" value="PAF55122.1"/>
    <property type="molecule type" value="Genomic_DNA"/>
</dbReference>
<keyword evidence="6 9" id="KW-0812">Transmembrane</keyword>
<feature type="transmembrane region" description="Helical" evidence="9">
    <location>
        <begin position="374"/>
        <end position="393"/>
    </location>
</feature>
<dbReference type="PANTHER" id="PTHR30425:SF1">
    <property type="entry name" value="PHOSPHATE TRANSPORT SYSTEM PERMEASE PROTEIN PSTC"/>
    <property type="match status" value="1"/>
</dbReference>
<reference evidence="11" key="1">
    <citation type="submission" date="2017-08" db="EMBL/GenBank/DDBJ databases">
        <authorList>
            <person name="Alvarez-Ponce D."/>
            <person name="Weitzman C.L."/>
            <person name="Tillett R.L."/>
            <person name="Sandmeier F.C."/>
            <person name="Tracy C.R."/>
        </authorList>
    </citation>
    <scope>NUCLEOTIDE SEQUENCE [LARGE SCALE GENOMIC DNA]</scope>
    <source>
        <strain evidence="11">PS6</strain>
    </source>
</reference>
<feature type="transmembrane region" description="Helical" evidence="9">
    <location>
        <begin position="112"/>
        <end position="131"/>
    </location>
</feature>
<accession>A0ABX4H5N9</accession>
<evidence type="ECO:0000256" key="3">
    <source>
        <dbReference type="ARBA" id="ARBA00022448"/>
    </source>
</evidence>
<evidence type="ECO:0000256" key="6">
    <source>
        <dbReference type="ARBA" id="ARBA00022692"/>
    </source>
</evidence>
<evidence type="ECO:0000256" key="1">
    <source>
        <dbReference type="ARBA" id="ARBA00004651"/>
    </source>
</evidence>
<feature type="transmembrane region" description="Helical" evidence="9">
    <location>
        <begin position="151"/>
        <end position="174"/>
    </location>
</feature>
<dbReference type="Proteomes" id="UP000217033">
    <property type="component" value="Unassembled WGS sequence"/>
</dbReference>
<feature type="transmembrane region" description="Helical" evidence="9">
    <location>
        <begin position="274"/>
        <end position="295"/>
    </location>
</feature>
<dbReference type="PANTHER" id="PTHR30425">
    <property type="entry name" value="PHOSPHATE TRANSPORT SYSTEM PERMEASE PROTEIN PST"/>
    <property type="match status" value="1"/>
</dbReference>
<feature type="transmembrane region" description="Helical" evidence="9">
    <location>
        <begin position="456"/>
        <end position="480"/>
    </location>
</feature>
<dbReference type="SUPFAM" id="SSF161098">
    <property type="entry name" value="MetI-like"/>
    <property type="match status" value="2"/>
</dbReference>
<evidence type="ECO:0000256" key="5">
    <source>
        <dbReference type="ARBA" id="ARBA00022592"/>
    </source>
</evidence>
<feature type="domain" description="ABC transmembrane type-1" evidence="10">
    <location>
        <begin position="418"/>
        <end position="632"/>
    </location>
</feature>
<evidence type="ECO:0000256" key="7">
    <source>
        <dbReference type="ARBA" id="ARBA00022989"/>
    </source>
</evidence>
<evidence type="ECO:0000256" key="8">
    <source>
        <dbReference type="ARBA" id="ARBA00023136"/>
    </source>
</evidence>
<dbReference type="InterPro" id="IPR000515">
    <property type="entry name" value="MetI-like"/>
</dbReference>
<keyword evidence="3" id="KW-0813">Transport</keyword>
<dbReference type="Pfam" id="PF00528">
    <property type="entry name" value="BPD_transp_1"/>
    <property type="match status" value="2"/>
</dbReference>
<organism evidence="11 12">
    <name type="scientific">Mycoplasmopsis agassizii</name>
    <dbReference type="NCBI Taxonomy" id="33922"/>
    <lineage>
        <taxon>Bacteria</taxon>
        <taxon>Bacillati</taxon>
        <taxon>Mycoplasmatota</taxon>
        <taxon>Mycoplasmoidales</taxon>
        <taxon>Metamycoplasmataceae</taxon>
        <taxon>Mycoplasmopsis</taxon>
    </lineage>
</organism>
<feature type="transmembrane region" description="Helical" evidence="9">
    <location>
        <begin position="543"/>
        <end position="564"/>
    </location>
</feature>
<feature type="transmembrane region" description="Helical" evidence="9">
    <location>
        <begin position="615"/>
        <end position="636"/>
    </location>
</feature>
<evidence type="ECO:0000313" key="12">
    <source>
        <dbReference type="Proteomes" id="UP000217033"/>
    </source>
</evidence>
<dbReference type="InterPro" id="IPR005672">
    <property type="entry name" value="Phosphate_PstA"/>
</dbReference>
<dbReference type="Gene3D" id="1.10.3720.10">
    <property type="entry name" value="MetI-like"/>
    <property type="match status" value="2"/>
</dbReference>
<proteinExistence type="inferred from homology"/>
<feature type="transmembrane region" description="Helical" evidence="9">
    <location>
        <begin position="207"/>
        <end position="230"/>
    </location>
</feature>